<organism evidence="1">
    <name type="scientific">Ixodes ricinus</name>
    <name type="common">Common tick</name>
    <name type="synonym">Acarus ricinus</name>
    <dbReference type="NCBI Taxonomy" id="34613"/>
    <lineage>
        <taxon>Eukaryota</taxon>
        <taxon>Metazoa</taxon>
        <taxon>Ecdysozoa</taxon>
        <taxon>Arthropoda</taxon>
        <taxon>Chelicerata</taxon>
        <taxon>Arachnida</taxon>
        <taxon>Acari</taxon>
        <taxon>Parasitiformes</taxon>
        <taxon>Ixodida</taxon>
        <taxon>Ixodoidea</taxon>
        <taxon>Ixodidae</taxon>
        <taxon>Ixodinae</taxon>
        <taxon>Ixodes</taxon>
    </lineage>
</organism>
<dbReference type="AlphaFoldDB" id="A0A6B0U314"/>
<protein>
    <submittedName>
        <fullName evidence="1">Putative secreted protein</fullName>
    </submittedName>
</protein>
<evidence type="ECO:0000313" key="1">
    <source>
        <dbReference type="EMBL" id="MXU82895.1"/>
    </source>
</evidence>
<proteinExistence type="predicted"/>
<dbReference type="EMBL" id="GIFC01000812">
    <property type="protein sequence ID" value="MXU82895.1"/>
    <property type="molecule type" value="Transcribed_RNA"/>
</dbReference>
<reference evidence="1" key="1">
    <citation type="submission" date="2019-12" db="EMBL/GenBank/DDBJ databases">
        <title>An insight into the sialome of adult female Ixodes ricinus ticks feeding for 6 days.</title>
        <authorList>
            <person name="Perner J."/>
            <person name="Ribeiro J.M.C."/>
        </authorList>
    </citation>
    <scope>NUCLEOTIDE SEQUENCE</scope>
    <source>
        <strain evidence="1">Semi-engorged</strain>
        <tissue evidence="1">Salivary glands</tissue>
    </source>
</reference>
<accession>A0A6B0U314</accession>
<sequence length="72" mass="7713">MSSLGRGRTRSRSPVRVLSTTLLPTASSTSTLSTLRVSQGRAANEYGLEVRAPTGHRSMTLPDSSDMNIFST</sequence>
<name>A0A6B0U314_IXORI</name>